<sequence length="226" mass="26261">MTTDVDHTLQRAMSFMRGHKRKRKLNAEEGELFSEGENADPRREDAGKSEERRRIRKRKKQLFRQLRQQIEFYFSEPNLSKDKYMMELMHGNTTNWVALSELMKFNRIKSLTSDVKDIRKALSHSDNLEVSPDLTAVRRKSPVQPKEDSDDCTIYIVVQFVSFDLRIVGVDGLTTHRRNARIASGVRRPRRRQEWRLGCGAGKQSAGMGARLRRRPDCRAGASWPN</sequence>
<keyword evidence="3" id="KW-0805">Transcription regulation</keyword>
<dbReference type="PANTHER" id="PTHR22792:SF62">
    <property type="entry name" value="LA-RELATED PROTEIN 7"/>
    <property type="match status" value="1"/>
</dbReference>
<dbReference type="InterPro" id="IPR036390">
    <property type="entry name" value="WH_DNA-bd_sf"/>
</dbReference>
<evidence type="ECO:0000256" key="6">
    <source>
        <dbReference type="PROSITE-ProRule" id="PRU00332"/>
    </source>
</evidence>
<dbReference type="AlphaFoldDB" id="A0A7R8X2H2"/>
<evidence type="ECO:0000256" key="3">
    <source>
        <dbReference type="ARBA" id="ARBA00023015"/>
    </source>
</evidence>
<dbReference type="Pfam" id="PF05383">
    <property type="entry name" value="La"/>
    <property type="match status" value="1"/>
</dbReference>
<dbReference type="EMBL" id="CAJPEV010000319">
    <property type="protein sequence ID" value="CAG0883923.1"/>
    <property type="molecule type" value="Genomic_DNA"/>
</dbReference>
<protein>
    <recommendedName>
        <fullName evidence="8">HTH La-type RNA-binding domain-containing protein</fullName>
    </recommendedName>
</protein>
<dbReference type="PANTHER" id="PTHR22792">
    <property type="entry name" value="LUPUS LA PROTEIN-RELATED"/>
    <property type="match status" value="1"/>
</dbReference>
<evidence type="ECO:0000256" key="2">
    <source>
        <dbReference type="ARBA" id="ARBA00022884"/>
    </source>
</evidence>
<feature type="region of interest" description="Disordered" evidence="7">
    <location>
        <begin position="16"/>
        <end position="56"/>
    </location>
</feature>
<dbReference type="PRINTS" id="PR00302">
    <property type="entry name" value="LUPUSLA"/>
</dbReference>
<feature type="compositionally biased region" description="Acidic residues" evidence="7">
    <location>
        <begin position="28"/>
        <end position="38"/>
    </location>
</feature>
<evidence type="ECO:0000256" key="5">
    <source>
        <dbReference type="ARBA" id="ARBA00023242"/>
    </source>
</evidence>
<dbReference type="InterPro" id="IPR006630">
    <property type="entry name" value="La_HTH"/>
</dbReference>
<evidence type="ECO:0000259" key="8">
    <source>
        <dbReference type="PROSITE" id="PS50961"/>
    </source>
</evidence>
<evidence type="ECO:0000256" key="7">
    <source>
        <dbReference type="SAM" id="MobiDB-lite"/>
    </source>
</evidence>
<evidence type="ECO:0000256" key="4">
    <source>
        <dbReference type="ARBA" id="ARBA00023163"/>
    </source>
</evidence>
<dbReference type="SUPFAM" id="SSF46785">
    <property type="entry name" value="Winged helix' DNA-binding domain"/>
    <property type="match status" value="1"/>
</dbReference>
<feature type="compositionally biased region" description="Basic and acidic residues" evidence="7">
    <location>
        <begin position="39"/>
        <end position="53"/>
    </location>
</feature>
<dbReference type="Gene3D" id="1.10.10.10">
    <property type="entry name" value="Winged helix-like DNA-binding domain superfamily/Winged helix DNA-binding domain"/>
    <property type="match status" value="1"/>
</dbReference>
<comment type="subcellular location">
    <subcellularLocation>
        <location evidence="1">Nucleus</location>
    </subcellularLocation>
</comment>
<keyword evidence="5" id="KW-0539">Nucleus</keyword>
<feature type="region of interest" description="Disordered" evidence="7">
    <location>
        <begin position="200"/>
        <end position="226"/>
    </location>
</feature>
<dbReference type="InterPro" id="IPR045180">
    <property type="entry name" value="La_dom_prot"/>
</dbReference>
<dbReference type="InterPro" id="IPR036388">
    <property type="entry name" value="WH-like_DNA-bd_sf"/>
</dbReference>
<dbReference type="SMART" id="SM00715">
    <property type="entry name" value="LA"/>
    <property type="match status" value="1"/>
</dbReference>
<dbReference type="CDD" id="cd07323">
    <property type="entry name" value="LAM"/>
    <property type="match status" value="1"/>
</dbReference>
<gene>
    <name evidence="9" type="ORF">DSTB1V02_LOCUS2752</name>
</gene>
<dbReference type="GO" id="GO:1990904">
    <property type="term" value="C:ribonucleoprotein complex"/>
    <property type="evidence" value="ECO:0007669"/>
    <property type="project" value="InterPro"/>
</dbReference>
<dbReference type="GO" id="GO:0003723">
    <property type="term" value="F:RNA binding"/>
    <property type="evidence" value="ECO:0007669"/>
    <property type="project" value="UniProtKB-UniRule"/>
</dbReference>
<evidence type="ECO:0000256" key="1">
    <source>
        <dbReference type="ARBA" id="ARBA00004123"/>
    </source>
</evidence>
<feature type="domain" description="HTH La-type RNA-binding" evidence="8">
    <location>
        <begin position="56"/>
        <end position="148"/>
    </location>
</feature>
<accession>A0A7R8X2H2</accession>
<keyword evidence="4" id="KW-0804">Transcription</keyword>
<dbReference type="InterPro" id="IPR002344">
    <property type="entry name" value="Lupus_La"/>
</dbReference>
<dbReference type="EMBL" id="LR899836">
    <property type="protein sequence ID" value="CAD7242807.1"/>
    <property type="molecule type" value="Genomic_DNA"/>
</dbReference>
<dbReference type="GO" id="GO:0005634">
    <property type="term" value="C:nucleus"/>
    <property type="evidence" value="ECO:0007669"/>
    <property type="project" value="UniProtKB-SubCell"/>
</dbReference>
<evidence type="ECO:0000313" key="10">
    <source>
        <dbReference type="Proteomes" id="UP000677054"/>
    </source>
</evidence>
<dbReference type="GO" id="GO:0006396">
    <property type="term" value="P:RNA processing"/>
    <property type="evidence" value="ECO:0007669"/>
    <property type="project" value="InterPro"/>
</dbReference>
<evidence type="ECO:0000313" key="9">
    <source>
        <dbReference type="EMBL" id="CAD7242807.1"/>
    </source>
</evidence>
<organism evidence="9">
    <name type="scientific">Darwinula stevensoni</name>
    <dbReference type="NCBI Taxonomy" id="69355"/>
    <lineage>
        <taxon>Eukaryota</taxon>
        <taxon>Metazoa</taxon>
        <taxon>Ecdysozoa</taxon>
        <taxon>Arthropoda</taxon>
        <taxon>Crustacea</taxon>
        <taxon>Oligostraca</taxon>
        <taxon>Ostracoda</taxon>
        <taxon>Podocopa</taxon>
        <taxon>Podocopida</taxon>
        <taxon>Darwinulocopina</taxon>
        <taxon>Darwinuloidea</taxon>
        <taxon>Darwinulidae</taxon>
        <taxon>Darwinula</taxon>
    </lineage>
</organism>
<proteinExistence type="predicted"/>
<reference evidence="9" key="1">
    <citation type="submission" date="2020-11" db="EMBL/GenBank/DDBJ databases">
        <authorList>
            <person name="Tran Van P."/>
        </authorList>
    </citation>
    <scope>NUCLEOTIDE SEQUENCE</scope>
</reference>
<dbReference type="PROSITE" id="PS50961">
    <property type="entry name" value="HTH_LA"/>
    <property type="match status" value="1"/>
</dbReference>
<name>A0A7R8X2H2_9CRUS</name>
<dbReference type="Proteomes" id="UP000677054">
    <property type="component" value="Unassembled WGS sequence"/>
</dbReference>
<dbReference type="OrthoDB" id="439993at2759"/>
<keyword evidence="10" id="KW-1185">Reference proteome</keyword>
<keyword evidence="2 6" id="KW-0694">RNA-binding</keyword>